<evidence type="ECO:0000313" key="2">
    <source>
        <dbReference type="EMBL" id="OSX80854.1"/>
    </source>
</evidence>
<protein>
    <recommendedName>
        <fullName evidence="1">Integrase catalytic domain-containing protein</fullName>
    </recommendedName>
</protein>
<reference evidence="2 3" key="1">
    <citation type="submission" date="2017-03" db="EMBL/GenBank/DDBJ databases">
        <title>WGS assembly of Porphyra umbilicalis.</title>
        <authorList>
            <person name="Brawley S.H."/>
            <person name="Blouin N.A."/>
            <person name="Ficko-Blean E."/>
            <person name="Wheeler G.L."/>
            <person name="Lohr M."/>
            <person name="Goodson H.V."/>
            <person name="Jenkins J.W."/>
            <person name="Blaby-Haas C.E."/>
            <person name="Helliwell K.E."/>
            <person name="Chan C."/>
            <person name="Marriage T."/>
            <person name="Bhattacharya D."/>
            <person name="Klein A.S."/>
            <person name="Badis Y."/>
            <person name="Brodie J."/>
            <person name="Cao Y."/>
            <person name="Collen J."/>
            <person name="Dittami S.M."/>
            <person name="Gachon C.M."/>
            <person name="Green B.R."/>
            <person name="Karpowicz S."/>
            <person name="Kim J.W."/>
            <person name="Kudahl U."/>
            <person name="Lin S."/>
            <person name="Michel G."/>
            <person name="Mittag M."/>
            <person name="Olson B.J."/>
            <person name="Pangilinan J."/>
            <person name="Peng Y."/>
            <person name="Qiu H."/>
            <person name="Shu S."/>
            <person name="Singer J.T."/>
            <person name="Smith A.G."/>
            <person name="Sprecher B.N."/>
            <person name="Wagner V."/>
            <person name="Wang W."/>
            <person name="Wang Z.-Y."/>
            <person name="Yan J."/>
            <person name="Yarish C."/>
            <person name="Zoeuner-Riek S."/>
            <person name="Zhuang Y."/>
            <person name="Zou Y."/>
            <person name="Lindquist E.A."/>
            <person name="Grimwood J."/>
            <person name="Barry K."/>
            <person name="Rokhsar D.S."/>
            <person name="Schmutz J."/>
            <person name="Stiller J.W."/>
            <person name="Grossman A.R."/>
            <person name="Prochnik S.E."/>
        </authorList>
    </citation>
    <scope>NUCLEOTIDE SEQUENCE [LARGE SCALE GENOMIC DNA]</scope>
    <source>
        <strain evidence="2">4086291</strain>
    </source>
</reference>
<feature type="domain" description="Integrase catalytic" evidence="1">
    <location>
        <begin position="122"/>
        <end position="291"/>
    </location>
</feature>
<dbReference type="GO" id="GO:0015074">
    <property type="term" value="P:DNA integration"/>
    <property type="evidence" value="ECO:0007669"/>
    <property type="project" value="InterPro"/>
</dbReference>
<dbReference type="OrthoDB" id="5664at2759"/>
<dbReference type="InterPro" id="IPR012337">
    <property type="entry name" value="RNaseH-like_sf"/>
</dbReference>
<proteinExistence type="predicted"/>
<dbReference type="InterPro" id="IPR050951">
    <property type="entry name" value="Retrovirus_Pol_polyprotein"/>
</dbReference>
<evidence type="ECO:0000313" key="3">
    <source>
        <dbReference type="Proteomes" id="UP000218209"/>
    </source>
</evidence>
<accession>A0A1X6PIZ4</accession>
<dbReference type="InterPro" id="IPR001584">
    <property type="entry name" value="Integrase_cat-core"/>
</dbReference>
<dbReference type="Proteomes" id="UP000218209">
    <property type="component" value="Unassembled WGS sequence"/>
</dbReference>
<dbReference type="PANTHER" id="PTHR37984:SF5">
    <property type="entry name" value="PROTEIN NYNRIN-LIKE"/>
    <property type="match status" value="1"/>
</dbReference>
<dbReference type="InterPro" id="IPR036397">
    <property type="entry name" value="RNaseH_sf"/>
</dbReference>
<sequence>MRVNVVDLDIPLLIGLDALDACEMYVNTVENVLKCDRRGLATPLVRKFGHVYLEWGASVHYSTLELERLHRHFNHPAPTRLASLLVRAGGPKATPDPRPDLEKIAAACQVCQRLARTPDRFRVAMPAEDLTFNSTVYLDLMFLDGRPVLHVVDRDTAFGAAAFTRAEDTSTLWQLYNVIWVNPYTGHPPCMHVDQGPQFRSAGWQALAASAGTKVVWSGVESHNALGVKERYHSFLCQIYRRVRMAHPRLMPGAALSLSVASMNTTAGPCGLVPTLLVFGVMPRALMVAIPLPAQPDRMQAIVTARKEMAALAAKARVRVALFARPPAAADRMIHPGDQVIIYQEAPVDEWVGPHVVVSVQDKVVQLAVDGHVAQI</sequence>
<dbReference type="GO" id="GO:0003676">
    <property type="term" value="F:nucleic acid binding"/>
    <property type="evidence" value="ECO:0007669"/>
    <property type="project" value="InterPro"/>
</dbReference>
<dbReference type="SUPFAM" id="SSF53098">
    <property type="entry name" value="Ribonuclease H-like"/>
    <property type="match status" value="1"/>
</dbReference>
<dbReference type="Gene3D" id="3.30.420.10">
    <property type="entry name" value="Ribonuclease H-like superfamily/Ribonuclease H"/>
    <property type="match status" value="1"/>
</dbReference>
<dbReference type="PROSITE" id="PS50994">
    <property type="entry name" value="INTEGRASE"/>
    <property type="match status" value="1"/>
</dbReference>
<keyword evidence="3" id="KW-1185">Reference proteome</keyword>
<name>A0A1X6PIZ4_PORUM</name>
<dbReference type="AlphaFoldDB" id="A0A1X6PIZ4"/>
<dbReference type="PANTHER" id="PTHR37984">
    <property type="entry name" value="PROTEIN CBG26694"/>
    <property type="match status" value="1"/>
</dbReference>
<gene>
    <name evidence="2" type="ORF">BU14_0031s0026</name>
</gene>
<organism evidence="2 3">
    <name type="scientific">Porphyra umbilicalis</name>
    <name type="common">Purple laver</name>
    <name type="synonym">Red alga</name>
    <dbReference type="NCBI Taxonomy" id="2786"/>
    <lineage>
        <taxon>Eukaryota</taxon>
        <taxon>Rhodophyta</taxon>
        <taxon>Bangiophyceae</taxon>
        <taxon>Bangiales</taxon>
        <taxon>Bangiaceae</taxon>
        <taxon>Porphyra</taxon>
    </lineage>
</organism>
<dbReference type="EMBL" id="KV918767">
    <property type="protein sequence ID" value="OSX80854.1"/>
    <property type="molecule type" value="Genomic_DNA"/>
</dbReference>
<evidence type="ECO:0000259" key="1">
    <source>
        <dbReference type="PROSITE" id="PS50994"/>
    </source>
</evidence>